<dbReference type="Proteomes" id="UP000512286">
    <property type="component" value="Chromosome"/>
</dbReference>
<keyword evidence="1" id="KW-0134">Cell wall</keyword>
<feature type="domain" description="Fibronectin type-III" evidence="7">
    <location>
        <begin position="318"/>
        <end position="407"/>
    </location>
</feature>
<dbReference type="PANTHER" id="PTHR46957:SF3">
    <property type="entry name" value="CYTOKINE RECEPTOR"/>
    <property type="match status" value="1"/>
</dbReference>
<evidence type="ECO:0000256" key="2">
    <source>
        <dbReference type="ARBA" id="ARBA00022525"/>
    </source>
</evidence>
<dbReference type="InterPro" id="IPR003961">
    <property type="entry name" value="FN3_dom"/>
</dbReference>
<dbReference type="PANTHER" id="PTHR46957">
    <property type="entry name" value="CYTOKINE RECEPTOR"/>
    <property type="match status" value="1"/>
</dbReference>
<protein>
    <submittedName>
        <fullName evidence="8">Fibronectin type III domain-containing protein</fullName>
    </submittedName>
</protein>
<dbReference type="RefSeq" id="WP_181601234.1">
    <property type="nucleotide sequence ID" value="NZ_CP059378.1"/>
</dbReference>
<dbReference type="EMBL" id="CP059378">
    <property type="protein sequence ID" value="QLY78983.1"/>
    <property type="molecule type" value="Genomic_DNA"/>
</dbReference>
<dbReference type="CDD" id="cd00257">
    <property type="entry name" value="beta-trefoil_FSCN-like"/>
    <property type="match status" value="1"/>
</dbReference>
<dbReference type="NCBIfam" id="TIGR01167">
    <property type="entry name" value="LPXTG_anchor"/>
    <property type="match status" value="1"/>
</dbReference>
<evidence type="ECO:0000259" key="6">
    <source>
        <dbReference type="PROSITE" id="PS50847"/>
    </source>
</evidence>
<dbReference type="PROSITE" id="PS50853">
    <property type="entry name" value="FN3"/>
    <property type="match status" value="1"/>
</dbReference>
<dbReference type="CDD" id="cd23669">
    <property type="entry name" value="GH55_SacteLam55A-like"/>
    <property type="match status" value="1"/>
</dbReference>
<feature type="signal peptide" evidence="5">
    <location>
        <begin position="1"/>
        <end position="24"/>
    </location>
</feature>
<gene>
    <name evidence="8" type="ORF">HZF06_18140</name>
</gene>
<name>A0A7D6ZNY3_9CLOT</name>
<keyword evidence="3 5" id="KW-0732">Signal</keyword>
<dbReference type="InterPro" id="IPR008999">
    <property type="entry name" value="Actin-crosslinking"/>
</dbReference>
<keyword evidence="2" id="KW-0964">Secreted</keyword>
<keyword evidence="4" id="KW-0572">Peptidoglycan-anchor</keyword>
<dbReference type="Pfam" id="PF07554">
    <property type="entry name" value="FIVAR"/>
    <property type="match status" value="3"/>
</dbReference>
<feature type="chain" id="PRO_5028228354" evidence="5">
    <location>
        <begin position="25"/>
        <end position="1376"/>
    </location>
</feature>
<dbReference type="SMART" id="SM00060">
    <property type="entry name" value="FN3"/>
    <property type="match status" value="2"/>
</dbReference>
<accession>A0A7D6ZNY3</accession>
<feature type="domain" description="Gram-positive cocci surface proteins LPxTG" evidence="6">
    <location>
        <begin position="1346"/>
        <end position="1376"/>
    </location>
</feature>
<evidence type="ECO:0000259" key="7">
    <source>
        <dbReference type="PROSITE" id="PS50853"/>
    </source>
</evidence>
<reference evidence="8 9" key="1">
    <citation type="submission" date="2020-07" db="EMBL/GenBank/DDBJ databases">
        <title>Electron transfer.</title>
        <authorList>
            <person name="Huang L."/>
            <person name="Liu X."/>
            <person name="Zhou S."/>
        </authorList>
    </citation>
    <scope>NUCLEOTIDE SEQUENCE [LARGE SCALE GENOMIC DNA]</scope>
    <source>
        <strain evidence="8 9">Lx1</strain>
    </source>
</reference>
<dbReference type="Gene3D" id="2.80.10.50">
    <property type="match status" value="1"/>
</dbReference>
<dbReference type="InterPro" id="IPR036116">
    <property type="entry name" value="FN3_sf"/>
</dbReference>
<proteinExistence type="predicted"/>
<evidence type="ECO:0000313" key="8">
    <source>
        <dbReference type="EMBL" id="QLY78983.1"/>
    </source>
</evidence>
<dbReference type="Gene3D" id="2.60.40.10">
    <property type="entry name" value="Immunoglobulins"/>
    <property type="match status" value="2"/>
</dbReference>
<evidence type="ECO:0000256" key="1">
    <source>
        <dbReference type="ARBA" id="ARBA00022512"/>
    </source>
</evidence>
<dbReference type="Gene3D" id="1.20.1270.90">
    <property type="entry name" value="AF1782-like"/>
    <property type="match status" value="3"/>
</dbReference>
<dbReference type="SUPFAM" id="SSF50405">
    <property type="entry name" value="Actin-crosslinking proteins"/>
    <property type="match status" value="1"/>
</dbReference>
<evidence type="ECO:0000313" key="9">
    <source>
        <dbReference type="Proteomes" id="UP000512286"/>
    </source>
</evidence>
<evidence type="ECO:0000256" key="3">
    <source>
        <dbReference type="ARBA" id="ARBA00022729"/>
    </source>
</evidence>
<organism evidence="8 9">
    <name type="scientific">Clostridium intestinale</name>
    <dbReference type="NCBI Taxonomy" id="36845"/>
    <lineage>
        <taxon>Bacteria</taxon>
        <taxon>Bacillati</taxon>
        <taxon>Bacillota</taxon>
        <taxon>Clostridia</taxon>
        <taxon>Eubacteriales</taxon>
        <taxon>Clostridiaceae</taxon>
        <taxon>Clostridium</taxon>
    </lineage>
</organism>
<dbReference type="Pfam" id="PF00041">
    <property type="entry name" value="fn3"/>
    <property type="match status" value="1"/>
</dbReference>
<evidence type="ECO:0000256" key="4">
    <source>
        <dbReference type="ARBA" id="ARBA00023088"/>
    </source>
</evidence>
<sequence length="1376" mass="151246">MLKKILTGVLALSMVFTSANIAFAKENSIVDKNNYQSNDAYSYIVSATSGKVIKVDENGALIDMVEETDGNKLEDTALFTVNKYEQVNRIQISRVDKPNNVWVSNNGNLLANGTKQSNISAGSWEGFQPEIIDETSGLLRLKNFDGKYINKNDNKLVIGTSDPSQAESFYIISPRYNDTTVYIEHKQSGKYVKADGVNGNPITVNGDKAGDVIGDELRFSTLYGSFNEVPVMNFVSKAFKNLAWKSGGSDYVFQNTDIKAGGWESIIVVPNGDGTISFKDSENKSYITVADQKMKRGYTGELTNNEKFIIHAVTQPKKASNVRLINSTADSLTISWDGVNNSIYTGYQVIAINKGTLEQIKSEETNKTEVTIKNLTAGTNYTIKVRTVNANSPYSESESIDVQTKNGPVPAKATELTVKESDEGINLSWKAVDGASSYDVYRARSAYDKDGYIKIGEGITDTNYVDSAENEGKYNNYYKIVSKNENGESDLSDEYTSLEKELFGDNIILFSPFDDTQKIDEVIKNIFTLQNDIENNAQFNENRFSIYFKPGDYTKTKTIPVGYYTQIAGLGKTPYEVKLNNLEVPSYLPNNNATCNFWRSVENFSVIKTGDNTSYFGGWRPDQFNWSIAQAAPMRRIYSERSVSYDWNYGWASGGYVADSIIEGTSGTYSGQQFYTRNSEITGSAYGTTLNAFYQGVIAPNLPTAATGVELLNGNGYSNWAIPTADNTQQVDTSITNTPVIKEKPFLFLDDDGEYKIFVPSLNKETKGVSWSKDSMGSGEVLSLDEFYIAKEGDNASKINKELENGKNIFFTPGVYHAEEVIKVNKADTILLGTGMASIIPDNGETAMKVADVDGVTVAGLIFDAGEHSKSLLVVGEQGEHKDHSSNPTLLADLFFRVGGTTDKLTKADDALIINSDDVIGDHFWIWRADHGAGVAWDGNNSYHGLIVNGDDVTCYALFNEHFQDYDTLWNGENGATYFYQNEKAYDPISQEAWMSHNGKVKGYSAYKVSNKVNTHYAVGLGIYNVFIYTGPTYDSSEVQIELENAIEVPNKEGVVIENACIQTFAKADGVMQKFNHIINGTGEGVSSGIDKETGEIGEGWSRKFILSYKNGEAIRGFNGSIVEQGYQPTNEYKTDKSNLIKAVDSANEILANTEKYKPVSIKGLEDLVNKAKLIIDTEDFEQDEVDKVTTELQDGVSKASLKANKEKLTATLNNAKQLKLDIYTEASSQILVDLIEKSQSVLKDDNVEQTTVDELETNINSAISQLILKGDKSKLNSKIAEAEGLKQEDYTSATWATLKEALTKAKDIVADEEADQKSVDEALSNLETAINGLVKKTSSNQNGNLPQTGGVNPSQAVALGLLTIAAGAIIIKKKK</sequence>
<dbReference type="PROSITE" id="PS50847">
    <property type="entry name" value="GRAM_POS_ANCHORING"/>
    <property type="match status" value="1"/>
</dbReference>
<dbReference type="InterPro" id="IPR019931">
    <property type="entry name" value="LPXTG_anchor"/>
</dbReference>
<dbReference type="CDD" id="cd00063">
    <property type="entry name" value="FN3"/>
    <property type="match status" value="1"/>
</dbReference>
<dbReference type="KEGG" id="cint:HZF06_18140"/>
<evidence type="ECO:0000256" key="5">
    <source>
        <dbReference type="SAM" id="SignalP"/>
    </source>
</evidence>
<dbReference type="InterPro" id="IPR050713">
    <property type="entry name" value="RTP_Phos/Ushers"/>
</dbReference>
<dbReference type="SUPFAM" id="SSF49265">
    <property type="entry name" value="Fibronectin type III"/>
    <property type="match status" value="1"/>
</dbReference>
<dbReference type="InterPro" id="IPR013783">
    <property type="entry name" value="Ig-like_fold"/>
</dbReference>
<dbReference type="InterPro" id="IPR059186">
    <property type="entry name" value="SACTE_4363"/>
</dbReference>
<dbReference type="GO" id="GO:0016020">
    <property type="term" value="C:membrane"/>
    <property type="evidence" value="ECO:0007669"/>
    <property type="project" value="UniProtKB-SubCell"/>
</dbReference>